<organism evidence="3 4">
    <name type="scientific">Gluconobacter roseus NBRC 3990</name>
    <dbReference type="NCBI Taxonomy" id="1307950"/>
    <lineage>
        <taxon>Bacteria</taxon>
        <taxon>Pseudomonadati</taxon>
        <taxon>Pseudomonadota</taxon>
        <taxon>Alphaproteobacteria</taxon>
        <taxon>Acetobacterales</taxon>
        <taxon>Acetobacteraceae</taxon>
        <taxon>Gluconobacter</taxon>
    </lineage>
</organism>
<protein>
    <recommendedName>
        <fullName evidence="2">PAC domain-containing protein</fullName>
    </recommendedName>
</protein>
<feature type="region of interest" description="Disordered" evidence="1">
    <location>
        <begin position="86"/>
        <end position="121"/>
    </location>
</feature>
<keyword evidence="4" id="KW-1185">Reference proteome</keyword>
<dbReference type="InterPro" id="IPR035965">
    <property type="entry name" value="PAS-like_dom_sf"/>
</dbReference>
<feature type="compositionally biased region" description="Basic and acidic residues" evidence="1">
    <location>
        <begin position="112"/>
        <end position="121"/>
    </location>
</feature>
<dbReference type="EMBL" id="BJLY01000001">
    <property type="protein sequence ID" value="GEB02583.1"/>
    <property type="molecule type" value="Genomic_DNA"/>
</dbReference>
<dbReference type="Pfam" id="PF08447">
    <property type="entry name" value="PAS_3"/>
    <property type="match status" value="1"/>
</dbReference>
<evidence type="ECO:0000313" key="4">
    <source>
        <dbReference type="Proteomes" id="UP000320772"/>
    </source>
</evidence>
<comment type="caution">
    <text evidence="3">The sequence shown here is derived from an EMBL/GenBank/DDBJ whole genome shotgun (WGS) entry which is preliminary data.</text>
</comment>
<evidence type="ECO:0000259" key="2">
    <source>
        <dbReference type="PROSITE" id="PS50113"/>
    </source>
</evidence>
<name>A0A4Y3M1W5_9PROT</name>
<dbReference type="InterPro" id="IPR001610">
    <property type="entry name" value="PAC"/>
</dbReference>
<dbReference type="InterPro" id="IPR000700">
    <property type="entry name" value="PAS-assoc_C"/>
</dbReference>
<dbReference type="Proteomes" id="UP000320772">
    <property type="component" value="Unassembled WGS sequence"/>
</dbReference>
<dbReference type="SMART" id="SM00086">
    <property type="entry name" value="PAC"/>
    <property type="match status" value="1"/>
</dbReference>
<sequence>MYRTVASGHVWHGEICNRRRDGSLYWVDTTIVPHIAENGKVTSYVAIRFDITSRKQAENHLKASRQKLQKAVNTDFLTKISNRQHFSHAPAPAPAHKRCKPYLPGPARHRHIQDDQRHVRP</sequence>
<proteinExistence type="predicted"/>
<accession>A0A4Y3M1W5</accession>
<dbReference type="AlphaFoldDB" id="A0A4Y3M1W5"/>
<dbReference type="NCBIfam" id="TIGR00229">
    <property type="entry name" value="sensory_box"/>
    <property type="match status" value="1"/>
</dbReference>
<dbReference type="PROSITE" id="PS50113">
    <property type="entry name" value="PAC"/>
    <property type="match status" value="1"/>
</dbReference>
<dbReference type="InterPro" id="IPR000014">
    <property type="entry name" value="PAS"/>
</dbReference>
<reference evidence="3 4" key="1">
    <citation type="submission" date="2019-06" db="EMBL/GenBank/DDBJ databases">
        <title>Whole genome shotgun sequence of Gluconobacter roseus NBRC 3990.</title>
        <authorList>
            <person name="Hosoyama A."/>
            <person name="Uohara A."/>
            <person name="Ohji S."/>
            <person name="Ichikawa N."/>
        </authorList>
    </citation>
    <scope>NUCLEOTIDE SEQUENCE [LARGE SCALE GENOMIC DNA]</scope>
    <source>
        <strain evidence="3 4">NBRC 3990</strain>
    </source>
</reference>
<evidence type="ECO:0000313" key="3">
    <source>
        <dbReference type="EMBL" id="GEB02583.1"/>
    </source>
</evidence>
<feature type="domain" description="PAC" evidence="2">
    <location>
        <begin position="11"/>
        <end position="63"/>
    </location>
</feature>
<evidence type="ECO:0000256" key="1">
    <source>
        <dbReference type="SAM" id="MobiDB-lite"/>
    </source>
</evidence>
<gene>
    <name evidence="3" type="ORF">GRO01_01590</name>
</gene>
<dbReference type="InterPro" id="IPR013655">
    <property type="entry name" value="PAS_fold_3"/>
</dbReference>
<dbReference type="SUPFAM" id="SSF55785">
    <property type="entry name" value="PYP-like sensor domain (PAS domain)"/>
    <property type="match status" value="1"/>
</dbReference>
<dbReference type="Gene3D" id="3.30.450.20">
    <property type="entry name" value="PAS domain"/>
    <property type="match status" value="1"/>
</dbReference>